<accession>A0A419SUH6</accession>
<dbReference type="Pfam" id="PF12680">
    <property type="entry name" value="SnoaL_2"/>
    <property type="match status" value="1"/>
</dbReference>
<gene>
    <name evidence="2" type="ORF">BET01_09110</name>
</gene>
<dbReference type="Proteomes" id="UP000284277">
    <property type="component" value="Unassembled WGS sequence"/>
</dbReference>
<evidence type="ECO:0000259" key="1">
    <source>
        <dbReference type="Pfam" id="PF12680"/>
    </source>
</evidence>
<protein>
    <recommendedName>
        <fullName evidence="1">SnoaL-like domain-containing protein</fullName>
    </recommendedName>
</protein>
<evidence type="ECO:0000313" key="3">
    <source>
        <dbReference type="Proteomes" id="UP000284277"/>
    </source>
</evidence>
<name>A0A419SUH6_9FIRM</name>
<dbReference type="InterPro" id="IPR032710">
    <property type="entry name" value="NTF2-like_dom_sf"/>
</dbReference>
<dbReference type="InterPro" id="IPR037401">
    <property type="entry name" value="SnoaL-like"/>
</dbReference>
<feature type="domain" description="SnoaL-like" evidence="1">
    <location>
        <begin position="9"/>
        <end position="103"/>
    </location>
</feature>
<proteinExistence type="predicted"/>
<dbReference type="SUPFAM" id="SSF54427">
    <property type="entry name" value="NTF2-like"/>
    <property type="match status" value="1"/>
</dbReference>
<keyword evidence="3" id="KW-1185">Reference proteome</keyword>
<reference evidence="2 3" key="1">
    <citation type="submission" date="2016-08" db="EMBL/GenBank/DDBJ databases">
        <title>A new outlook on sporulation: Clostridium algidixylanolyticum.</title>
        <authorList>
            <person name="Poppleton D.I."/>
            <person name="Gribaldo S."/>
        </authorList>
    </citation>
    <scope>NUCLEOTIDE SEQUENCE [LARGE SCALE GENOMIC DNA]</scope>
    <source>
        <strain evidence="2 3">SPL73</strain>
    </source>
</reference>
<evidence type="ECO:0000313" key="2">
    <source>
        <dbReference type="EMBL" id="RKD28890.1"/>
    </source>
</evidence>
<comment type="caution">
    <text evidence="2">The sequence shown here is derived from an EMBL/GenBank/DDBJ whole genome shotgun (WGS) entry which is preliminary data.</text>
</comment>
<dbReference type="AlphaFoldDB" id="A0A419SUH6"/>
<organism evidence="2 3">
    <name type="scientific">Lacrimispora algidixylanolytica</name>
    <dbReference type="NCBI Taxonomy" id="94868"/>
    <lineage>
        <taxon>Bacteria</taxon>
        <taxon>Bacillati</taxon>
        <taxon>Bacillota</taxon>
        <taxon>Clostridia</taxon>
        <taxon>Lachnospirales</taxon>
        <taxon>Lachnospiraceae</taxon>
        <taxon>Lacrimispora</taxon>
    </lineage>
</organism>
<dbReference type="EMBL" id="MCIA01000033">
    <property type="protein sequence ID" value="RKD28890.1"/>
    <property type="molecule type" value="Genomic_DNA"/>
</dbReference>
<dbReference type="RefSeq" id="WP_120198334.1">
    <property type="nucleotide sequence ID" value="NZ_MCIA01000033.1"/>
</dbReference>
<dbReference type="Gene3D" id="3.10.450.50">
    <property type="match status" value="1"/>
</dbReference>
<dbReference type="OrthoDB" id="8684708at2"/>
<sequence>MNLQLPKAIETYFQASNTYDSNLLSKCFTEDAILYDEGSAYHGPTAIEAHIIKANNDLLVKHEVTYVVVKHEETVVTATISGNFVGSPVALDYHFTMKDHKIATLKIGLAGE</sequence>